<name>A0ABR0E779_ZASCE</name>
<reference evidence="5 6" key="1">
    <citation type="journal article" date="2023" name="G3 (Bethesda)">
        <title>A chromosome-level genome assembly of Zasmidium syzygii isolated from banana leaves.</title>
        <authorList>
            <person name="van Westerhoven A.C."/>
            <person name="Mehrabi R."/>
            <person name="Talebi R."/>
            <person name="Steentjes M.B.F."/>
            <person name="Corcolon B."/>
            <person name="Chong P.A."/>
            <person name="Kema G.H.J."/>
            <person name="Seidl M.F."/>
        </authorList>
    </citation>
    <scope>NUCLEOTIDE SEQUENCE [LARGE SCALE GENOMIC DNA]</scope>
    <source>
        <strain evidence="5 6">P124</strain>
    </source>
</reference>
<sequence length="571" mass="61440">MGLFPGLQLPYKSVNMALDSEMATCPKIPNQQPYQSNPPSNRTRNAYINSVTHKPADHSNSVGSTPRQFQGAISLDCGTFRVPKDYTSANSTETIELHLARVPALTSPSKGSIQFNFGGPGEPGRSGLASLSQVLQVLTNGEYDLVAFDPRGTVNTLPFNCIDNEVEAAQTLVQTPLGNASDAAVGSLWAQGKVIGEKCKAKLKETGELVGTAFTARDLMQVAEVLEEDGLLRYWGLSYGTTLGATVAAMFPDRIEKMVLDGVQNPHEYFHALANFQEWTVSDEVFSAIFTGCKAAPENCTLASDNRTAAELEQRTWDLLDQVKREPLVVAGTMIDYTLLKGYIQSALYSLYSWPGVTTALDLIFKNETDALAELLTDMTGSSTSKTSVELLSSMTSVYGIQCGDRTARASTLDEFVPAVEELYSISRISGDGTVSSMAACAQWPYSAKERYEGDFHVKTKNPVLILGNTGDAFTPLVSAYNLSSTFEGSVVLEIDGYGHASTSVPSSCSWKHISAFWQSSTLPQSGTLCPAEAQPFNNVTWADVFAAANSSSAGASKRGVHAASKMKFVD</sequence>
<dbReference type="EMBL" id="JAXOVC010000009">
    <property type="protein sequence ID" value="KAK4496948.1"/>
    <property type="molecule type" value="Genomic_DNA"/>
</dbReference>
<comment type="similarity">
    <text evidence="1">Belongs to the peptidase S33 family.</text>
</comment>
<dbReference type="Pfam" id="PF08386">
    <property type="entry name" value="Abhydrolase_4"/>
    <property type="match status" value="1"/>
</dbReference>
<proteinExistence type="inferred from homology"/>
<gene>
    <name evidence="5" type="ORF">PRZ48_011397</name>
</gene>
<evidence type="ECO:0000313" key="6">
    <source>
        <dbReference type="Proteomes" id="UP001305779"/>
    </source>
</evidence>
<dbReference type="InterPro" id="IPR029058">
    <property type="entry name" value="AB_hydrolase_fold"/>
</dbReference>
<dbReference type="PANTHER" id="PTHR43248:SF25">
    <property type="entry name" value="AB HYDROLASE-1 DOMAIN-CONTAINING PROTEIN-RELATED"/>
    <property type="match status" value="1"/>
</dbReference>
<evidence type="ECO:0000259" key="4">
    <source>
        <dbReference type="Pfam" id="PF08386"/>
    </source>
</evidence>
<keyword evidence="2" id="KW-0378">Hydrolase</keyword>
<dbReference type="PANTHER" id="PTHR43248">
    <property type="entry name" value="2-SUCCINYL-6-HYDROXY-2,4-CYCLOHEXADIENE-1-CARBOXYLATE SYNTHASE"/>
    <property type="match status" value="1"/>
</dbReference>
<dbReference type="InterPro" id="IPR051601">
    <property type="entry name" value="Serine_prot/Carboxylest_S33"/>
</dbReference>
<dbReference type="SUPFAM" id="SSF53474">
    <property type="entry name" value="alpha/beta-Hydrolases"/>
    <property type="match status" value="1"/>
</dbReference>
<feature type="domain" description="Peptidase S33 tripeptidyl aminopeptidase-like C-terminal" evidence="4">
    <location>
        <begin position="431"/>
        <end position="530"/>
    </location>
</feature>
<evidence type="ECO:0000256" key="2">
    <source>
        <dbReference type="ARBA" id="ARBA00022801"/>
    </source>
</evidence>
<accession>A0ABR0E779</accession>
<evidence type="ECO:0000313" key="5">
    <source>
        <dbReference type="EMBL" id="KAK4496948.1"/>
    </source>
</evidence>
<comment type="caution">
    <text evidence="5">The sequence shown here is derived from an EMBL/GenBank/DDBJ whole genome shotgun (WGS) entry which is preliminary data.</text>
</comment>
<dbReference type="Proteomes" id="UP001305779">
    <property type="component" value="Unassembled WGS sequence"/>
</dbReference>
<feature type="region of interest" description="Disordered" evidence="3">
    <location>
        <begin position="26"/>
        <end position="45"/>
    </location>
</feature>
<protein>
    <recommendedName>
        <fullName evidence="4">Peptidase S33 tripeptidyl aminopeptidase-like C-terminal domain-containing protein</fullName>
    </recommendedName>
</protein>
<evidence type="ECO:0000256" key="3">
    <source>
        <dbReference type="SAM" id="MobiDB-lite"/>
    </source>
</evidence>
<dbReference type="Gene3D" id="3.40.50.1820">
    <property type="entry name" value="alpha/beta hydrolase"/>
    <property type="match status" value="1"/>
</dbReference>
<dbReference type="InterPro" id="IPR013595">
    <property type="entry name" value="Pept_S33_TAP-like_C"/>
</dbReference>
<evidence type="ECO:0000256" key="1">
    <source>
        <dbReference type="ARBA" id="ARBA00010088"/>
    </source>
</evidence>
<feature type="compositionally biased region" description="Low complexity" evidence="3">
    <location>
        <begin position="29"/>
        <end position="41"/>
    </location>
</feature>
<keyword evidence="6" id="KW-1185">Reference proteome</keyword>
<organism evidence="5 6">
    <name type="scientific">Zasmidium cellare</name>
    <name type="common">Wine cellar mold</name>
    <name type="synonym">Racodium cellare</name>
    <dbReference type="NCBI Taxonomy" id="395010"/>
    <lineage>
        <taxon>Eukaryota</taxon>
        <taxon>Fungi</taxon>
        <taxon>Dikarya</taxon>
        <taxon>Ascomycota</taxon>
        <taxon>Pezizomycotina</taxon>
        <taxon>Dothideomycetes</taxon>
        <taxon>Dothideomycetidae</taxon>
        <taxon>Mycosphaerellales</taxon>
        <taxon>Mycosphaerellaceae</taxon>
        <taxon>Zasmidium</taxon>
    </lineage>
</organism>